<comment type="caution">
    <text evidence="8">The sequence shown here is derived from an EMBL/GenBank/DDBJ whole genome shotgun (WGS) entry which is preliminary data.</text>
</comment>
<evidence type="ECO:0000256" key="1">
    <source>
        <dbReference type="ARBA" id="ARBA00008857"/>
    </source>
</evidence>
<name>A0A0D6PCP8_9PROT</name>
<evidence type="ECO:0000313" key="9">
    <source>
        <dbReference type="Proteomes" id="UP000032668"/>
    </source>
</evidence>
<dbReference type="Proteomes" id="UP000032668">
    <property type="component" value="Unassembled WGS sequence"/>
</dbReference>
<organism evidence="8 9">
    <name type="scientific">Acidocella aminolytica 101 = DSM 11237</name>
    <dbReference type="NCBI Taxonomy" id="1120923"/>
    <lineage>
        <taxon>Bacteria</taxon>
        <taxon>Pseudomonadati</taxon>
        <taxon>Pseudomonadota</taxon>
        <taxon>Alphaproteobacteria</taxon>
        <taxon>Acetobacterales</taxon>
        <taxon>Acidocellaceae</taxon>
        <taxon>Acidocella</taxon>
    </lineage>
</organism>
<evidence type="ECO:0000259" key="7">
    <source>
        <dbReference type="PROSITE" id="PS51900"/>
    </source>
</evidence>
<dbReference type="PANTHER" id="PTHR30349">
    <property type="entry name" value="PHAGE INTEGRASE-RELATED"/>
    <property type="match status" value="1"/>
</dbReference>
<dbReference type="InterPro" id="IPR002104">
    <property type="entry name" value="Integrase_catalytic"/>
</dbReference>
<gene>
    <name evidence="8" type="ORF">Aam_005_018</name>
</gene>
<feature type="domain" description="Core-binding (CB)" evidence="7">
    <location>
        <begin position="155"/>
        <end position="243"/>
    </location>
</feature>
<keyword evidence="4" id="KW-0233">DNA recombination</keyword>
<dbReference type="Gene3D" id="1.10.443.10">
    <property type="entry name" value="Intergrase catalytic core"/>
    <property type="match status" value="1"/>
</dbReference>
<sequence length="521" mass="57793">MANLIRRGLTWSARLHIPEARWHDVGRALGTRSGVCRELVRSLGTRDHREATQRRDTMLAAMRSEIDAALRKAGLRPLTDWTADPMAKALQRRAEMQAGRHRIIDYETRDYEEPIPIFESDITREFIEREADEVAARQGEAARLRYLNAALGDGMTIADAARRWLKDKTEIKAKTAQGYEAVFRLFDAYLKDETALGGSEVAALSQVTRQIASGFLDKRQESVSAAAISREFPAVSGLWRWAIRKGHTEANPWSDMRADIKRAKPGHVEDTKRAFTSAELVALIRADATQLAPRQGGYGPAMFDLIRILLLTGARPLSIMSLTCGDVFKADDGAMALVIRSDKTPAGQRIIPLHPFAAQVVTQRLAALPDTASSAPLWPEVPAQGADKDRAKTISSRFIPLRRRILGDIDAVELYSFRRTFATAADTARMKGGQIDTEMTKLLMGHERGALAYDVYSDWGKMTAPALRATVATRLAPLRTALDDVVRLGLDEEVLTALAETANSRPPMARFEPSQRRRRSG</sequence>
<protein>
    <recommendedName>
        <fullName evidence="10">Tyr recombinase domain-containing protein</fullName>
    </recommendedName>
</protein>
<dbReference type="InterPro" id="IPR010998">
    <property type="entry name" value="Integrase_recombinase_N"/>
</dbReference>
<dbReference type="InterPro" id="IPR011010">
    <property type="entry name" value="DNA_brk_join_enz"/>
</dbReference>
<keyword evidence="2" id="KW-0229">DNA integration</keyword>
<dbReference type="OrthoDB" id="9784724at2"/>
<evidence type="ECO:0000256" key="5">
    <source>
        <dbReference type="PROSITE-ProRule" id="PRU01248"/>
    </source>
</evidence>
<dbReference type="PROSITE" id="PS51900">
    <property type="entry name" value="CB"/>
    <property type="match status" value="1"/>
</dbReference>
<evidence type="ECO:0000259" key="6">
    <source>
        <dbReference type="PROSITE" id="PS51898"/>
    </source>
</evidence>
<dbReference type="PANTHER" id="PTHR30349:SF41">
    <property type="entry name" value="INTEGRASE_RECOMBINASE PROTEIN MJ0367-RELATED"/>
    <property type="match status" value="1"/>
</dbReference>
<evidence type="ECO:0000313" key="8">
    <source>
        <dbReference type="EMBL" id="GAN78619.1"/>
    </source>
</evidence>
<dbReference type="GO" id="GO:0003677">
    <property type="term" value="F:DNA binding"/>
    <property type="evidence" value="ECO:0007669"/>
    <property type="project" value="UniProtKB-UniRule"/>
</dbReference>
<dbReference type="EMBL" id="BANC01000005">
    <property type="protein sequence ID" value="GAN78619.1"/>
    <property type="molecule type" value="Genomic_DNA"/>
</dbReference>
<dbReference type="PROSITE" id="PS51898">
    <property type="entry name" value="TYR_RECOMBINASE"/>
    <property type="match status" value="1"/>
</dbReference>
<evidence type="ECO:0000256" key="3">
    <source>
        <dbReference type="ARBA" id="ARBA00023125"/>
    </source>
</evidence>
<dbReference type="GO" id="GO:0015074">
    <property type="term" value="P:DNA integration"/>
    <property type="evidence" value="ECO:0007669"/>
    <property type="project" value="UniProtKB-KW"/>
</dbReference>
<dbReference type="AlphaFoldDB" id="A0A0D6PCP8"/>
<evidence type="ECO:0000256" key="4">
    <source>
        <dbReference type="ARBA" id="ARBA00023172"/>
    </source>
</evidence>
<accession>A0A0D6PCP8</accession>
<dbReference type="InterPro" id="IPR044068">
    <property type="entry name" value="CB"/>
</dbReference>
<dbReference type="GO" id="GO:0006310">
    <property type="term" value="P:DNA recombination"/>
    <property type="evidence" value="ECO:0007669"/>
    <property type="project" value="UniProtKB-KW"/>
</dbReference>
<feature type="domain" description="Tyr recombinase" evidence="6">
    <location>
        <begin position="270"/>
        <end position="472"/>
    </location>
</feature>
<keyword evidence="9" id="KW-1185">Reference proteome</keyword>
<dbReference type="InterPro" id="IPR050090">
    <property type="entry name" value="Tyrosine_recombinase_XerCD"/>
</dbReference>
<dbReference type="RefSeq" id="WP_139284759.1">
    <property type="nucleotide sequence ID" value="NZ_BANC01000005.1"/>
</dbReference>
<dbReference type="InterPro" id="IPR013762">
    <property type="entry name" value="Integrase-like_cat_sf"/>
</dbReference>
<dbReference type="Gene3D" id="1.10.150.130">
    <property type="match status" value="1"/>
</dbReference>
<evidence type="ECO:0008006" key="10">
    <source>
        <dbReference type="Google" id="ProtNLM"/>
    </source>
</evidence>
<proteinExistence type="inferred from homology"/>
<reference evidence="8 9" key="1">
    <citation type="submission" date="2012-11" db="EMBL/GenBank/DDBJ databases">
        <title>Whole genome sequence of Acidocella aminolytica 101 = DSM 11237.</title>
        <authorList>
            <person name="Azuma Y."/>
            <person name="Higashiura N."/>
            <person name="Hirakawa H."/>
            <person name="Matsushita K."/>
        </authorList>
    </citation>
    <scope>NUCLEOTIDE SEQUENCE [LARGE SCALE GENOMIC DNA]</scope>
    <source>
        <strain evidence="9">101 / DSM 11237</strain>
    </source>
</reference>
<comment type="similarity">
    <text evidence="1">Belongs to the 'phage' integrase family.</text>
</comment>
<keyword evidence="3 5" id="KW-0238">DNA-binding</keyword>
<dbReference type="SUPFAM" id="SSF56349">
    <property type="entry name" value="DNA breaking-rejoining enzymes"/>
    <property type="match status" value="1"/>
</dbReference>
<evidence type="ECO:0000256" key="2">
    <source>
        <dbReference type="ARBA" id="ARBA00022908"/>
    </source>
</evidence>